<protein>
    <submittedName>
        <fullName evidence="2">Uncharacterized protein</fullName>
    </submittedName>
</protein>
<reference evidence="2" key="1">
    <citation type="submission" date="2020-05" db="EMBL/GenBank/DDBJ databases">
        <title>Phylogenomic resolution of chytrid fungi.</title>
        <authorList>
            <person name="Stajich J.E."/>
            <person name="Amses K."/>
            <person name="Simmons R."/>
            <person name="Seto K."/>
            <person name="Myers J."/>
            <person name="Bonds A."/>
            <person name="Quandt C.A."/>
            <person name="Barry K."/>
            <person name="Liu P."/>
            <person name="Grigoriev I."/>
            <person name="Longcore J.E."/>
            <person name="James T.Y."/>
        </authorList>
    </citation>
    <scope>NUCLEOTIDE SEQUENCE</scope>
    <source>
        <strain evidence="2">JEL0318</strain>
    </source>
</reference>
<dbReference type="Proteomes" id="UP001212841">
    <property type="component" value="Unassembled WGS sequence"/>
</dbReference>
<keyword evidence="3" id="KW-1185">Reference proteome</keyword>
<sequence>MPYYYYEHREEINSYKGLRSIAPEWIQNALDARRKHKKCQRQKKKERAAREALLASTKSAPIEQPTLQTPDINPPTPTQTSILSAGIDEFVEETSPNQTNPFSDTKAPTFGTPSGSWGFVSSLGTTPPSDTVAPTFGTAAGSWGFGSSLGTGFATPEAWKASAGGMSLKELVQSGTGVFSFAPSVHSPSPVGAGSSSLTKKSLFSSYSSEASSFSSQGPGAADKTSFQEIPAKKNAESAKASAGSPPPPPTLPIPEVPALSEDLQYPNKNVPKETTRQPPTHPIIPPQTAHPIPKGSAPKFRSQPAPKPPAPPQIDDDFALFRTDERYKSLRGAAFYDW</sequence>
<feature type="compositionally biased region" description="Basic residues" evidence="1">
    <location>
        <begin position="34"/>
        <end position="47"/>
    </location>
</feature>
<organism evidence="2 3">
    <name type="scientific">Rhizophlyctis rosea</name>
    <dbReference type="NCBI Taxonomy" id="64517"/>
    <lineage>
        <taxon>Eukaryota</taxon>
        <taxon>Fungi</taxon>
        <taxon>Fungi incertae sedis</taxon>
        <taxon>Chytridiomycota</taxon>
        <taxon>Chytridiomycota incertae sedis</taxon>
        <taxon>Chytridiomycetes</taxon>
        <taxon>Rhizophlyctidales</taxon>
        <taxon>Rhizophlyctidaceae</taxon>
        <taxon>Rhizophlyctis</taxon>
    </lineage>
</organism>
<feature type="region of interest" description="Disordered" evidence="1">
    <location>
        <begin position="209"/>
        <end position="317"/>
    </location>
</feature>
<dbReference type="EMBL" id="JADGJD010000995">
    <property type="protein sequence ID" value="KAJ3047267.1"/>
    <property type="molecule type" value="Genomic_DNA"/>
</dbReference>
<gene>
    <name evidence="2" type="ORF">HK097_011697</name>
</gene>
<comment type="caution">
    <text evidence="2">The sequence shown here is derived from an EMBL/GenBank/DDBJ whole genome shotgun (WGS) entry which is preliminary data.</text>
</comment>
<evidence type="ECO:0000313" key="2">
    <source>
        <dbReference type="EMBL" id="KAJ3047267.1"/>
    </source>
</evidence>
<dbReference type="AlphaFoldDB" id="A0AAD5X1Q1"/>
<feature type="compositionally biased region" description="Pro residues" evidence="1">
    <location>
        <begin position="245"/>
        <end position="256"/>
    </location>
</feature>
<proteinExistence type="predicted"/>
<name>A0AAD5X1Q1_9FUNG</name>
<accession>A0AAD5X1Q1</accession>
<feature type="region of interest" description="Disordered" evidence="1">
    <location>
        <begin position="34"/>
        <end position="76"/>
    </location>
</feature>
<evidence type="ECO:0000256" key="1">
    <source>
        <dbReference type="SAM" id="MobiDB-lite"/>
    </source>
</evidence>
<evidence type="ECO:0000313" key="3">
    <source>
        <dbReference type="Proteomes" id="UP001212841"/>
    </source>
</evidence>